<keyword evidence="2" id="KW-1185">Reference proteome</keyword>
<evidence type="ECO:0000313" key="1">
    <source>
        <dbReference type="EMBL" id="KAF5931225.1"/>
    </source>
</evidence>
<sequence length="50" mass="5542">MDPVAALVKVTGETVRGKGRKGLERSYQTIKHEGYVQVNRKELSVLVVDS</sequence>
<gene>
    <name evidence="1" type="ORF">HYC85_032098</name>
</gene>
<reference evidence="2" key="1">
    <citation type="journal article" date="2020" name="Nat. Commun.">
        <title>Genome assembly of wild tea tree DASZ reveals pedigree and selection history of tea varieties.</title>
        <authorList>
            <person name="Zhang W."/>
            <person name="Zhang Y."/>
            <person name="Qiu H."/>
            <person name="Guo Y."/>
            <person name="Wan H."/>
            <person name="Zhang X."/>
            <person name="Scossa F."/>
            <person name="Alseekh S."/>
            <person name="Zhang Q."/>
            <person name="Wang P."/>
            <person name="Xu L."/>
            <person name="Schmidt M.H."/>
            <person name="Jia X."/>
            <person name="Li D."/>
            <person name="Zhu A."/>
            <person name="Guo F."/>
            <person name="Chen W."/>
            <person name="Ni D."/>
            <person name="Usadel B."/>
            <person name="Fernie A.R."/>
            <person name="Wen W."/>
        </authorList>
    </citation>
    <scope>NUCLEOTIDE SEQUENCE [LARGE SCALE GENOMIC DNA]</scope>
    <source>
        <strain evidence="2">cv. G240</strain>
    </source>
</reference>
<proteinExistence type="predicted"/>
<protein>
    <submittedName>
        <fullName evidence="1">Uncharacterized protein</fullName>
    </submittedName>
</protein>
<name>A0A7J7FSC9_CAMSI</name>
<organism evidence="1 2">
    <name type="scientific">Camellia sinensis</name>
    <name type="common">Tea plant</name>
    <name type="synonym">Thea sinensis</name>
    <dbReference type="NCBI Taxonomy" id="4442"/>
    <lineage>
        <taxon>Eukaryota</taxon>
        <taxon>Viridiplantae</taxon>
        <taxon>Streptophyta</taxon>
        <taxon>Embryophyta</taxon>
        <taxon>Tracheophyta</taxon>
        <taxon>Spermatophyta</taxon>
        <taxon>Magnoliopsida</taxon>
        <taxon>eudicotyledons</taxon>
        <taxon>Gunneridae</taxon>
        <taxon>Pentapetalae</taxon>
        <taxon>asterids</taxon>
        <taxon>Ericales</taxon>
        <taxon>Theaceae</taxon>
        <taxon>Camellia</taxon>
    </lineage>
</organism>
<reference evidence="1 2" key="2">
    <citation type="submission" date="2020-07" db="EMBL/GenBank/DDBJ databases">
        <title>Genome assembly of wild tea tree DASZ reveals pedigree and selection history of tea varieties.</title>
        <authorList>
            <person name="Zhang W."/>
        </authorList>
    </citation>
    <scope>NUCLEOTIDE SEQUENCE [LARGE SCALE GENOMIC DNA]</scope>
    <source>
        <strain evidence="2">cv. G240</strain>
        <tissue evidence="1">Leaf</tissue>
    </source>
</reference>
<accession>A0A7J7FSC9</accession>
<dbReference type="Proteomes" id="UP000593564">
    <property type="component" value="Unassembled WGS sequence"/>
</dbReference>
<dbReference type="EMBL" id="JACBKZ010000015">
    <property type="protein sequence ID" value="KAF5931225.1"/>
    <property type="molecule type" value="Genomic_DNA"/>
</dbReference>
<dbReference type="AlphaFoldDB" id="A0A7J7FSC9"/>
<comment type="caution">
    <text evidence="1">The sequence shown here is derived from an EMBL/GenBank/DDBJ whole genome shotgun (WGS) entry which is preliminary data.</text>
</comment>
<evidence type="ECO:0000313" key="2">
    <source>
        <dbReference type="Proteomes" id="UP000593564"/>
    </source>
</evidence>